<protein>
    <recommendedName>
        <fullName evidence="4">Protein kinase domain-containing protein</fullName>
    </recommendedName>
</protein>
<evidence type="ECO:0000313" key="3">
    <source>
        <dbReference type="Proteomes" id="UP000307440"/>
    </source>
</evidence>
<dbReference type="AlphaFoldDB" id="A0A5C3KBF2"/>
<evidence type="ECO:0008006" key="4">
    <source>
        <dbReference type="Google" id="ProtNLM"/>
    </source>
</evidence>
<sequence>MKSGTIEEGNRTFLCFEREQQLIFKGYYDLRARDNEWAMYSRLGPHKWLPVIYGKGEMGGDGGIFFKNEGESLTLEEWQSEDVMAFAYHRLRDLHSWNIHHHDVSPQNIVRRRDGSLVLIDFEMAVDSSDCDLGEQCPDLEMMDWIKERVPVSASELESRGVGVGEGISRALGWGIGLVGVLLPYLFYSFSAAIMPTFLF</sequence>
<feature type="transmembrane region" description="Helical" evidence="1">
    <location>
        <begin position="176"/>
        <end position="199"/>
    </location>
</feature>
<keyword evidence="1" id="KW-0472">Membrane</keyword>
<accession>A0A5C3KBF2</accession>
<evidence type="ECO:0000313" key="2">
    <source>
        <dbReference type="EMBL" id="TFK17416.1"/>
    </source>
</evidence>
<dbReference type="Proteomes" id="UP000307440">
    <property type="component" value="Unassembled WGS sequence"/>
</dbReference>
<dbReference type="SUPFAM" id="SSF56112">
    <property type="entry name" value="Protein kinase-like (PK-like)"/>
    <property type="match status" value="1"/>
</dbReference>
<reference evidence="2 3" key="1">
    <citation type="journal article" date="2019" name="Nat. Ecol. Evol.">
        <title>Megaphylogeny resolves global patterns of mushroom evolution.</title>
        <authorList>
            <person name="Varga T."/>
            <person name="Krizsan K."/>
            <person name="Foldi C."/>
            <person name="Dima B."/>
            <person name="Sanchez-Garcia M."/>
            <person name="Sanchez-Ramirez S."/>
            <person name="Szollosi G.J."/>
            <person name="Szarkandi J.G."/>
            <person name="Papp V."/>
            <person name="Albert L."/>
            <person name="Andreopoulos W."/>
            <person name="Angelini C."/>
            <person name="Antonin V."/>
            <person name="Barry K.W."/>
            <person name="Bougher N.L."/>
            <person name="Buchanan P."/>
            <person name="Buyck B."/>
            <person name="Bense V."/>
            <person name="Catcheside P."/>
            <person name="Chovatia M."/>
            <person name="Cooper J."/>
            <person name="Damon W."/>
            <person name="Desjardin D."/>
            <person name="Finy P."/>
            <person name="Geml J."/>
            <person name="Haridas S."/>
            <person name="Hughes K."/>
            <person name="Justo A."/>
            <person name="Karasinski D."/>
            <person name="Kautmanova I."/>
            <person name="Kiss B."/>
            <person name="Kocsube S."/>
            <person name="Kotiranta H."/>
            <person name="LaButti K.M."/>
            <person name="Lechner B.E."/>
            <person name="Liimatainen K."/>
            <person name="Lipzen A."/>
            <person name="Lukacs Z."/>
            <person name="Mihaltcheva S."/>
            <person name="Morgado L.N."/>
            <person name="Niskanen T."/>
            <person name="Noordeloos M.E."/>
            <person name="Ohm R.A."/>
            <person name="Ortiz-Santana B."/>
            <person name="Ovrebo C."/>
            <person name="Racz N."/>
            <person name="Riley R."/>
            <person name="Savchenko A."/>
            <person name="Shiryaev A."/>
            <person name="Soop K."/>
            <person name="Spirin V."/>
            <person name="Szebenyi C."/>
            <person name="Tomsovsky M."/>
            <person name="Tulloss R.E."/>
            <person name="Uehling J."/>
            <person name="Grigoriev I.V."/>
            <person name="Vagvolgyi C."/>
            <person name="Papp T."/>
            <person name="Martin F.M."/>
            <person name="Miettinen O."/>
            <person name="Hibbett D.S."/>
            <person name="Nagy L.G."/>
        </authorList>
    </citation>
    <scope>NUCLEOTIDE SEQUENCE [LARGE SCALE GENOMIC DNA]</scope>
    <source>
        <strain evidence="2 3">CBS 121175</strain>
    </source>
</reference>
<dbReference type="OrthoDB" id="2998079at2759"/>
<gene>
    <name evidence="2" type="ORF">FA15DRAFT_676075</name>
</gene>
<keyword evidence="3" id="KW-1185">Reference proteome</keyword>
<keyword evidence="1" id="KW-0812">Transmembrane</keyword>
<dbReference type="Gene3D" id="1.10.510.10">
    <property type="entry name" value="Transferase(Phosphotransferase) domain 1"/>
    <property type="match status" value="1"/>
</dbReference>
<evidence type="ECO:0000256" key="1">
    <source>
        <dbReference type="SAM" id="Phobius"/>
    </source>
</evidence>
<keyword evidence="1" id="KW-1133">Transmembrane helix</keyword>
<dbReference type="EMBL" id="ML210513">
    <property type="protein sequence ID" value="TFK17416.1"/>
    <property type="molecule type" value="Genomic_DNA"/>
</dbReference>
<organism evidence="2 3">
    <name type="scientific">Coprinopsis marcescibilis</name>
    <name type="common">Agaric fungus</name>
    <name type="synonym">Psathyrella marcescibilis</name>
    <dbReference type="NCBI Taxonomy" id="230819"/>
    <lineage>
        <taxon>Eukaryota</taxon>
        <taxon>Fungi</taxon>
        <taxon>Dikarya</taxon>
        <taxon>Basidiomycota</taxon>
        <taxon>Agaricomycotina</taxon>
        <taxon>Agaricomycetes</taxon>
        <taxon>Agaricomycetidae</taxon>
        <taxon>Agaricales</taxon>
        <taxon>Agaricineae</taxon>
        <taxon>Psathyrellaceae</taxon>
        <taxon>Coprinopsis</taxon>
    </lineage>
</organism>
<proteinExistence type="predicted"/>
<dbReference type="InterPro" id="IPR011009">
    <property type="entry name" value="Kinase-like_dom_sf"/>
</dbReference>
<name>A0A5C3KBF2_COPMA</name>